<dbReference type="PANTHER" id="PTHR48083:SF13">
    <property type="entry name" value="ACYL-COA DEHYDROGENASE FAMILY MEMBER 11"/>
    <property type="match status" value="1"/>
</dbReference>
<feature type="domain" description="Acyl-CoA oxidase/dehydrogenase middle" evidence="9">
    <location>
        <begin position="134"/>
        <end position="235"/>
    </location>
</feature>
<dbReference type="PANTHER" id="PTHR48083">
    <property type="entry name" value="MEDIUM-CHAIN SPECIFIC ACYL-COA DEHYDROGENASE, MITOCHONDRIAL-RELATED"/>
    <property type="match status" value="1"/>
</dbReference>
<keyword evidence="6 7" id="KW-0560">Oxidoreductase</keyword>
<reference evidence="11 12" key="1">
    <citation type="journal article" date="2018" name="Appl. Environ. Microbiol.">
        <title>Antimicrobial susceptibility testing and tentative epidemiological cut-off values of five Bacillus species relevant for use as animal feed additives or for plant protection.</title>
        <authorList>
            <person name="Agerso Y."/>
            <person name="Stuer-Lauridsen B."/>
            <person name="Bjerre K."/>
            <person name="Jensen M.G."/>
            <person name="Johansen E."/>
            <person name="Bennedsen M."/>
            <person name="Brockmann E."/>
            <person name="Nielsen B."/>
        </authorList>
    </citation>
    <scope>NUCLEOTIDE SEQUENCE [LARGE SCALE GENOMIC DNA]</scope>
    <source>
        <strain evidence="11 12">CHCC20162</strain>
    </source>
</reference>
<dbReference type="InterPro" id="IPR050741">
    <property type="entry name" value="Acyl-CoA_dehydrogenase"/>
</dbReference>
<dbReference type="GO" id="GO:0050660">
    <property type="term" value="F:flavin adenine dinucleotide binding"/>
    <property type="evidence" value="ECO:0007669"/>
    <property type="project" value="InterPro"/>
</dbReference>
<feature type="domain" description="Acyl-CoA dehydrogenase/oxidase C-terminal" evidence="8">
    <location>
        <begin position="247"/>
        <end position="395"/>
    </location>
</feature>
<comment type="cofactor">
    <cofactor evidence="1 7">
        <name>FAD</name>
        <dbReference type="ChEBI" id="CHEBI:57692"/>
    </cofactor>
</comment>
<evidence type="ECO:0000256" key="4">
    <source>
        <dbReference type="ARBA" id="ARBA00022630"/>
    </source>
</evidence>
<dbReference type="InterPro" id="IPR006091">
    <property type="entry name" value="Acyl-CoA_Oxase/DH_mid-dom"/>
</dbReference>
<dbReference type="FunFam" id="2.40.110.10:FF:000002">
    <property type="entry name" value="Acyl-CoA dehydrogenase fadE12"/>
    <property type="match status" value="1"/>
</dbReference>
<evidence type="ECO:0000259" key="9">
    <source>
        <dbReference type="Pfam" id="PF02770"/>
    </source>
</evidence>
<dbReference type="GO" id="GO:0033539">
    <property type="term" value="P:fatty acid beta-oxidation using acyl-CoA dehydrogenase"/>
    <property type="evidence" value="ECO:0007669"/>
    <property type="project" value="TreeGrafter"/>
</dbReference>
<evidence type="ECO:0000313" key="12">
    <source>
        <dbReference type="Proteomes" id="UP000256519"/>
    </source>
</evidence>
<dbReference type="SUPFAM" id="SSF47203">
    <property type="entry name" value="Acyl-CoA dehydrogenase C-terminal domain-like"/>
    <property type="match status" value="1"/>
</dbReference>
<keyword evidence="5 7" id="KW-0274">FAD</keyword>
<evidence type="ECO:0000256" key="2">
    <source>
        <dbReference type="ARBA" id="ARBA00009347"/>
    </source>
</evidence>
<accession>A0A3D8X8M6</accession>
<keyword evidence="4 7" id="KW-0285">Flavoprotein</keyword>
<evidence type="ECO:0000256" key="5">
    <source>
        <dbReference type="ARBA" id="ARBA00022827"/>
    </source>
</evidence>
<evidence type="ECO:0000256" key="7">
    <source>
        <dbReference type="RuleBase" id="RU362125"/>
    </source>
</evidence>
<dbReference type="RefSeq" id="WP_116072255.1">
    <property type="nucleotide sequence ID" value="NZ_CP187630.1"/>
</dbReference>
<dbReference type="EMBL" id="PQWM01000006">
    <property type="protein sequence ID" value="RDZ18127.1"/>
    <property type="molecule type" value="Genomic_DNA"/>
</dbReference>
<dbReference type="InterPro" id="IPR036250">
    <property type="entry name" value="AcylCo_DH-like_C"/>
</dbReference>
<dbReference type="Gene3D" id="1.10.540.10">
    <property type="entry name" value="Acyl-CoA dehydrogenase/oxidase, N-terminal domain"/>
    <property type="match status" value="1"/>
</dbReference>
<dbReference type="InterPro" id="IPR009075">
    <property type="entry name" value="AcylCo_DH/oxidase_C"/>
</dbReference>
<dbReference type="SUPFAM" id="SSF56645">
    <property type="entry name" value="Acyl-CoA dehydrogenase NM domain-like"/>
    <property type="match status" value="1"/>
</dbReference>
<evidence type="ECO:0000256" key="3">
    <source>
        <dbReference type="ARBA" id="ARBA00011738"/>
    </source>
</evidence>
<organism evidence="11 12">
    <name type="scientific">Priestia megaterium</name>
    <name type="common">Bacillus megaterium</name>
    <dbReference type="NCBI Taxonomy" id="1404"/>
    <lineage>
        <taxon>Bacteria</taxon>
        <taxon>Bacillati</taxon>
        <taxon>Bacillota</taxon>
        <taxon>Bacilli</taxon>
        <taxon>Bacillales</taxon>
        <taxon>Bacillaceae</taxon>
        <taxon>Priestia</taxon>
    </lineage>
</organism>
<dbReference type="CDD" id="cd01155">
    <property type="entry name" value="ACAD_FadE2"/>
    <property type="match status" value="1"/>
</dbReference>
<dbReference type="Gene3D" id="1.20.140.10">
    <property type="entry name" value="Butyryl-CoA Dehydrogenase, subunit A, domain 3"/>
    <property type="match status" value="1"/>
</dbReference>
<dbReference type="InterPro" id="IPR046373">
    <property type="entry name" value="Acyl-CoA_Oxase/DH_mid-dom_sf"/>
</dbReference>
<sequence>MYFSYSDKVVKLQKELNSFMEEHIYPNERLYEQQLNEQPSRWSAVPPIMEELKEKAKQAGLWNLFLPESEYGSGLTNVEYAPLCEIMGRSIIGPEAFNCGAPDTGNMEVLVRYGTPEQKEKWLKPLLNGDIRSCFSMTEPDVGSSDATNIQCSIVREGDEYVINGRKWWSSGAGDPRCKIAIVMGKSDFTASKYEQQSMILVPLNTPGVKIKRMLPVFGYDHAPHGHAEIHYDNVRVPASNMLLGEGRGFAIAQGRLGPGRIHHCMRLIGAAERALEELCKRIQSRSTFNKLLSQQGVIQEWVAESRIEIEQARLLTLKAAYMMDTVGNKKARKEIAMIKVMAPAMALKVIDRAIQAFGAAGVSEDTPLAALWANARTLRLADGPDEVHKAQLARLELKSYQEKEATYAHKGFV</sequence>
<dbReference type="Pfam" id="PF02771">
    <property type="entry name" value="Acyl-CoA_dh_N"/>
    <property type="match status" value="1"/>
</dbReference>
<gene>
    <name evidence="11" type="ORF">C3744_04420</name>
</gene>
<name>A0A3D8X8M6_PRIMG</name>
<comment type="caution">
    <text evidence="11">The sequence shown here is derived from an EMBL/GenBank/DDBJ whole genome shotgun (WGS) entry which is preliminary data.</text>
</comment>
<dbReference type="InterPro" id="IPR009100">
    <property type="entry name" value="AcylCoA_DH/oxidase_NM_dom_sf"/>
</dbReference>
<dbReference type="Proteomes" id="UP000256519">
    <property type="component" value="Unassembled WGS sequence"/>
</dbReference>
<comment type="similarity">
    <text evidence="2 7">Belongs to the acyl-CoA dehydrogenase family.</text>
</comment>
<evidence type="ECO:0000256" key="1">
    <source>
        <dbReference type="ARBA" id="ARBA00001974"/>
    </source>
</evidence>
<protein>
    <submittedName>
        <fullName evidence="11">Acyl-CoA dehydrogenase</fullName>
    </submittedName>
</protein>
<evidence type="ECO:0000259" key="10">
    <source>
        <dbReference type="Pfam" id="PF02771"/>
    </source>
</evidence>
<feature type="domain" description="Acyl-CoA dehydrogenase/oxidase N-terminal" evidence="10">
    <location>
        <begin position="11"/>
        <end position="130"/>
    </location>
</feature>
<proteinExistence type="inferred from homology"/>
<evidence type="ECO:0000313" key="11">
    <source>
        <dbReference type="EMBL" id="RDZ18127.1"/>
    </source>
</evidence>
<evidence type="ECO:0000259" key="8">
    <source>
        <dbReference type="Pfam" id="PF00441"/>
    </source>
</evidence>
<dbReference type="Pfam" id="PF00441">
    <property type="entry name" value="Acyl-CoA_dh_1"/>
    <property type="match status" value="1"/>
</dbReference>
<evidence type="ECO:0000256" key="6">
    <source>
        <dbReference type="ARBA" id="ARBA00023002"/>
    </source>
</evidence>
<dbReference type="InterPro" id="IPR013786">
    <property type="entry name" value="AcylCoA_DH/ox_N"/>
</dbReference>
<dbReference type="GO" id="GO:0005737">
    <property type="term" value="C:cytoplasm"/>
    <property type="evidence" value="ECO:0007669"/>
    <property type="project" value="TreeGrafter"/>
</dbReference>
<dbReference type="AlphaFoldDB" id="A0A3D8X8M6"/>
<comment type="subunit">
    <text evidence="3">Homodimer.</text>
</comment>
<dbReference type="GO" id="GO:0003995">
    <property type="term" value="F:acyl-CoA dehydrogenase activity"/>
    <property type="evidence" value="ECO:0007669"/>
    <property type="project" value="TreeGrafter"/>
</dbReference>
<dbReference type="Pfam" id="PF02770">
    <property type="entry name" value="Acyl-CoA_dh_M"/>
    <property type="match status" value="1"/>
</dbReference>
<dbReference type="FunFam" id="1.20.140.10:FF:000018">
    <property type="entry name" value="Acyl-CoA dehydrogenase family member 10"/>
    <property type="match status" value="1"/>
</dbReference>
<dbReference type="Gene3D" id="2.40.110.10">
    <property type="entry name" value="Butyryl-CoA Dehydrogenase, subunit A, domain 2"/>
    <property type="match status" value="1"/>
</dbReference>
<dbReference type="InterPro" id="IPR037069">
    <property type="entry name" value="AcylCoA_DH/ox_N_sf"/>
</dbReference>